<dbReference type="AlphaFoldDB" id="A0A0F3NKQ2"/>
<protein>
    <submittedName>
        <fullName evidence="1">Uncharacterized protein</fullName>
    </submittedName>
</protein>
<dbReference type="Proteomes" id="UP000033754">
    <property type="component" value="Unassembled WGS sequence"/>
</dbReference>
<evidence type="ECO:0000313" key="1">
    <source>
        <dbReference type="EMBL" id="KJV68356.1"/>
    </source>
</evidence>
<dbReference type="EMBL" id="LANT01000001">
    <property type="protein sequence ID" value="KJV68356.1"/>
    <property type="molecule type" value="Genomic_DNA"/>
</dbReference>
<sequence>MGMSSAGYRGSILHRCGECSTRTNCDSLEVGLPDLIARVKRSSNSGYSI</sequence>
<evidence type="ECO:0000313" key="2">
    <source>
        <dbReference type="Proteomes" id="UP000033754"/>
    </source>
</evidence>
<comment type="caution">
    <text evidence="1">The sequence shown here is derived from an EMBL/GenBank/DDBJ whole genome shotgun (WGS) entry which is preliminary data.</text>
</comment>
<organism evidence="1 2">
    <name type="scientific">Anaplasma phagocytophilum str. NCH-1</name>
    <dbReference type="NCBI Taxonomy" id="1359161"/>
    <lineage>
        <taxon>Bacteria</taxon>
        <taxon>Pseudomonadati</taxon>
        <taxon>Pseudomonadota</taxon>
        <taxon>Alphaproteobacteria</taxon>
        <taxon>Rickettsiales</taxon>
        <taxon>Anaplasmataceae</taxon>
        <taxon>Anaplasma</taxon>
        <taxon>phagocytophilum group</taxon>
    </lineage>
</organism>
<dbReference type="PATRIC" id="fig|1359161.3.peg.42"/>
<accession>A0A0F3NKQ2</accession>
<name>A0A0F3NKQ2_ANAPH</name>
<reference evidence="1 2" key="1">
    <citation type="submission" date="2015-01" db="EMBL/GenBank/DDBJ databases">
        <title>Genome Sequencing of Rickettsiales.</title>
        <authorList>
            <person name="Daugherty S.C."/>
            <person name="Su Q."/>
            <person name="Abolude K."/>
            <person name="Beier-Sexton M."/>
            <person name="Carlyon J.A."/>
            <person name="Carter R."/>
            <person name="Day N.P."/>
            <person name="Dumler S.J."/>
            <person name="Dyachenko V."/>
            <person name="Godinez A."/>
            <person name="Kurtti T.J."/>
            <person name="Lichay M."/>
            <person name="Mullins K.E."/>
            <person name="Ott S."/>
            <person name="Pappas-Brown V."/>
            <person name="Paris D.H."/>
            <person name="Patel P."/>
            <person name="Richards A.L."/>
            <person name="Sadzewicz L."/>
            <person name="Sears K."/>
            <person name="Seidman D."/>
            <person name="Sengamalay N."/>
            <person name="Stenos J."/>
            <person name="Tallon L.J."/>
            <person name="Vincent G."/>
            <person name="Fraser C.M."/>
            <person name="Munderloh U."/>
            <person name="Dunning-Hotopp J.C."/>
        </authorList>
    </citation>
    <scope>NUCLEOTIDE SEQUENCE [LARGE SCALE GENOMIC DNA]</scope>
    <source>
        <strain evidence="1 2">NCH-1</strain>
    </source>
</reference>
<proteinExistence type="predicted"/>
<gene>
    <name evidence="1" type="ORF">EPHNCH_0044</name>
</gene>